<dbReference type="Gene3D" id="3.40.720.10">
    <property type="entry name" value="Alkaline Phosphatase, subunit A"/>
    <property type="match status" value="1"/>
</dbReference>
<evidence type="ECO:0000256" key="4">
    <source>
        <dbReference type="ARBA" id="ARBA00012318"/>
    </source>
</evidence>
<dbReference type="GO" id="GO:0047390">
    <property type="term" value="F:glycerophosphocholine cholinephosphodiesterase activity"/>
    <property type="evidence" value="ECO:0007669"/>
    <property type="project" value="UniProtKB-EC"/>
</dbReference>
<evidence type="ECO:0000256" key="7">
    <source>
        <dbReference type="ARBA" id="ARBA00022622"/>
    </source>
</evidence>
<keyword evidence="14" id="KW-0472">Membrane</keyword>
<comment type="catalytic activity">
    <reaction evidence="23">
        <text>glycero-2-phosphocholine + H2O = phosphocholine + glycerol + H(+)</text>
        <dbReference type="Rhea" id="RHEA:61684"/>
        <dbReference type="ChEBI" id="CHEBI:15377"/>
        <dbReference type="ChEBI" id="CHEBI:15378"/>
        <dbReference type="ChEBI" id="CHEBI:17754"/>
        <dbReference type="ChEBI" id="CHEBI:144950"/>
        <dbReference type="ChEBI" id="CHEBI:295975"/>
    </reaction>
    <physiologicalReaction direction="left-to-right" evidence="23">
        <dbReference type="Rhea" id="RHEA:61685"/>
    </physiologicalReaction>
</comment>
<evidence type="ECO:0000256" key="12">
    <source>
        <dbReference type="ARBA" id="ARBA00022963"/>
    </source>
</evidence>
<comment type="catalytic activity">
    <reaction evidence="26">
        <text>1-tetradecanoyl-sn-glycero-3-phosphocholine + H2O = 1-tetradecanoyl-sn-glycerol + phosphocholine + H(+)</text>
        <dbReference type="Rhea" id="RHEA:40999"/>
        <dbReference type="ChEBI" id="CHEBI:15377"/>
        <dbReference type="ChEBI" id="CHEBI:15378"/>
        <dbReference type="ChEBI" id="CHEBI:64489"/>
        <dbReference type="ChEBI" id="CHEBI:75536"/>
        <dbReference type="ChEBI" id="CHEBI:295975"/>
    </reaction>
    <physiologicalReaction direction="left-to-right" evidence="26">
        <dbReference type="Rhea" id="RHEA:41000"/>
    </physiologicalReaction>
</comment>
<dbReference type="GO" id="GO:0016042">
    <property type="term" value="P:lipid catabolic process"/>
    <property type="evidence" value="ECO:0007669"/>
    <property type="project" value="UniProtKB-KW"/>
</dbReference>
<dbReference type="GeneID" id="106051181"/>
<keyword evidence="11" id="KW-0862">Zinc</keyword>
<evidence type="ECO:0000256" key="23">
    <source>
        <dbReference type="ARBA" id="ARBA00047482"/>
    </source>
</evidence>
<protein>
    <recommendedName>
        <fullName evidence="4">glycerophosphocholine cholinephosphodiesterase</fullName>
        <ecNumber evidence="4">3.1.4.38</ecNumber>
    </recommendedName>
    <alternativeName>
        <fullName evidence="19">Choline-specific glycerophosphodiester phosphodiesterase</fullName>
    </alternativeName>
    <alternativeName>
        <fullName evidence="18">Ectonucleotide pyrophosphatase/phosphodiesterase family member 6</fullName>
    </alternativeName>
</protein>
<dbReference type="GO" id="GO:0005886">
    <property type="term" value="C:plasma membrane"/>
    <property type="evidence" value="ECO:0007669"/>
    <property type="project" value="UniProtKB-SubCell"/>
</dbReference>
<evidence type="ECO:0000313" key="33">
    <source>
        <dbReference type="Proteomes" id="UP001165740"/>
    </source>
</evidence>
<name>A0A9W2YX34_BIOGL</name>
<keyword evidence="17" id="KW-0449">Lipoprotein</keyword>
<keyword evidence="16" id="KW-0325">Glycoprotein</keyword>
<gene>
    <name evidence="34" type="primary">LOC106051181</name>
</gene>
<dbReference type="PANTHER" id="PTHR10151:SF66">
    <property type="entry name" value="GLYCEROPHOSPHOCHOLINE CHOLINEPHOSPHODIESTERASE ENPP6"/>
    <property type="match status" value="1"/>
</dbReference>
<sequence>MIRRHTLCFLISVLASALCDKLLVILLDGFRWDYTEKYDLENFKKLYTDGARAGYLINVFPTFSFPNYYSLMTGLFSETHGITGNVMYDADRNESFILGYNTQSSNPHWWEAGEPVWITSVRQNKSSYMFYWPGCHVQIHGMRPTYCLPSQYRLPLENFRLALHQSLELLDNGTTELAAVYCEQPDLYGHDFGTESREIEEVLKELDQVIGRVMERVLHSGTVNLIIFSDHGMTNMDRSKVINITDVLTSEPNLYIYVYESGAVASIYVPNEVAADKVFDLLENFHPRMKVYRRLDLPERLHYKYGRYVAEITCVAELGWVILQPMDNLFPNETGTHGYDFREKDMRGIFYAMGPHFKPGASVSYLKAVDMYNLMCLILDLVPSANNGSLYRVKPLLNRISYK</sequence>
<evidence type="ECO:0000256" key="30">
    <source>
        <dbReference type="ARBA" id="ARBA00049092"/>
    </source>
</evidence>
<dbReference type="AlphaFoldDB" id="A0A9W2YX34"/>
<evidence type="ECO:0000256" key="25">
    <source>
        <dbReference type="ARBA" id="ARBA00047600"/>
    </source>
</evidence>
<comment type="catalytic activity">
    <reaction evidence="28">
        <text>sphing-4-enine-phosphocholine + H2O = sphing-4-enine + phosphocholine + H(+)</text>
        <dbReference type="Rhea" id="RHEA:41095"/>
        <dbReference type="ChEBI" id="CHEBI:15377"/>
        <dbReference type="ChEBI" id="CHEBI:15378"/>
        <dbReference type="ChEBI" id="CHEBI:57756"/>
        <dbReference type="ChEBI" id="CHEBI:58906"/>
        <dbReference type="ChEBI" id="CHEBI:295975"/>
    </reaction>
    <physiologicalReaction direction="left-to-right" evidence="28">
        <dbReference type="Rhea" id="RHEA:41096"/>
    </physiologicalReaction>
</comment>
<keyword evidence="10" id="KW-0378">Hydrolase</keyword>
<dbReference type="EC" id="3.1.4.38" evidence="4"/>
<evidence type="ECO:0000256" key="32">
    <source>
        <dbReference type="SAM" id="SignalP"/>
    </source>
</evidence>
<evidence type="ECO:0000256" key="2">
    <source>
        <dbReference type="ARBA" id="ARBA00004609"/>
    </source>
</evidence>
<evidence type="ECO:0000256" key="11">
    <source>
        <dbReference type="ARBA" id="ARBA00022833"/>
    </source>
</evidence>
<evidence type="ECO:0000256" key="9">
    <source>
        <dbReference type="ARBA" id="ARBA00022729"/>
    </source>
</evidence>
<keyword evidence="5" id="KW-1003">Cell membrane</keyword>
<dbReference type="Pfam" id="PF01663">
    <property type="entry name" value="Phosphodiest"/>
    <property type="match status" value="1"/>
</dbReference>
<evidence type="ECO:0000256" key="24">
    <source>
        <dbReference type="ARBA" id="ARBA00047494"/>
    </source>
</evidence>
<comment type="catalytic activity">
    <reaction evidence="21">
        <text>1-dodecanoyl-sn-glycero-3-phosphocholine + H2O = 1-dodecanoyl-sn-glycerol + phosphocholine + H(+)</text>
        <dbReference type="Rhea" id="RHEA:41127"/>
        <dbReference type="ChEBI" id="CHEBI:15377"/>
        <dbReference type="ChEBI" id="CHEBI:15378"/>
        <dbReference type="ChEBI" id="CHEBI:74966"/>
        <dbReference type="ChEBI" id="CHEBI:75529"/>
        <dbReference type="ChEBI" id="CHEBI:295975"/>
    </reaction>
    <physiologicalReaction direction="left-to-right" evidence="21">
        <dbReference type="Rhea" id="RHEA:41128"/>
    </physiologicalReaction>
</comment>
<proteinExistence type="inferred from homology"/>
<dbReference type="RefSeq" id="XP_055867326.1">
    <property type="nucleotide sequence ID" value="XM_056011351.1"/>
</dbReference>
<evidence type="ECO:0000256" key="3">
    <source>
        <dbReference type="ARBA" id="ARBA00010594"/>
    </source>
</evidence>
<evidence type="ECO:0000256" key="13">
    <source>
        <dbReference type="ARBA" id="ARBA00023098"/>
    </source>
</evidence>
<evidence type="ECO:0000313" key="34">
    <source>
        <dbReference type="RefSeq" id="XP_055867326.1"/>
    </source>
</evidence>
<reference evidence="34" key="1">
    <citation type="submission" date="2025-08" db="UniProtKB">
        <authorList>
            <consortium name="RefSeq"/>
        </authorList>
    </citation>
    <scope>IDENTIFICATION</scope>
</reference>
<evidence type="ECO:0000256" key="20">
    <source>
        <dbReference type="ARBA" id="ARBA00046203"/>
    </source>
</evidence>
<comment type="catalytic activity">
    <reaction evidence="24">
        <text>a 1-O-alkyl-sn-glycero-3-phosphocholine + H2O = a 1-O-alkyl-sn-glycerol + phosphocholine + H(+)</text>
        <dbReference type="Rhea" id="RHEA:36083"/>
        <dbReference type="ChEBI" id="CHEBI:15377"/>
        <dbReference type="ChEBI" id="CHEBI:15378"/>
        <dbReference type="ChEBI" id="CHEBI:15850"/>
        <dbReference type="ChEBI" id="CHEBI:30909"/>
        <dbReference type="ChEBI" id="CHEBI:295975"/>
    </reaction>
    <physiologicalReaction direction="left-to-right" evidence="24">
        <dbReference type="Rhea" id="RHEA:36084"/>
    </physiologicalReaction>
</comment>
<evidence type="ECO:0000256" key="27">
    <source>
        <dbReference type="ARBA" id="ARBA00048209"/>
    </source>
</evidence>
<keyword evidence="33" id="KW-1185">Reference proteome</keyword>
<evidence type="ECO:0000256" key="6">
    <source>
        <dbReference type="ARBA" id="ARBA00022553"/>
    </source>
</evidence>
<dbReference type="GO" id="GO:0098552">
    <property type="term" value="C:side of membrane"/>
    <property type="evidence" value="ECO:0007669"/>
    <property type="project" value="UniProtKB-KW"/>
</dbReference>
<comment type="catalytic activity">
    <reaction evidence="30">
        <text>1-(9Z,12Z)-octadecadienoyl-sn-glycero-3-phosphocholine + H2O = 1-(9Z,12Z-octadecadienoyl)-sn-glycerol + phosphocholine + H(+)</text>
        <dbReference type="Rhea" id="RHEA:41115"/>
        <dbReference type="ChEBI" id="CHEBI:15377"/>
        <dbReference type="ChEBI" id="CHEBI:15378"/>
        <dbReference type="ChEBI" id="CHEBI:28733"/>
        <dbReference type="ChEBI" id="CHEBI:75561"/>
        <dbReference type="ChEBI" id="CHEBI:295975"/>
    </reaction>
    <physiologicalReaction direction="left-to-right" evidence="30">
        <dbReference type="Rhea" id="RHEA:41116"/>
    </physiologicalReaction>
</comment>
<evidence type="ECO:0000256" key="29">
    <source>
        <dbReference type="ARBA" id="ARBA00048703"/>
    </source>
</evidence>
<evidence type="ECO:0000256" key="21">
    <source>
        <dbReference type="ARBA" id="ARBA00047290"/>
    </source>
</evidence>
<evidence type="ECO:0000256" key="16">
    <source>
        <dbReference type="ARBA" id="ARBA00023180"/>
    </source>
</evidence>
<evidence type="ECO:0000256" key="10">
    <source>
        <dbReference type="ARBA" id="ARBA00022801"/>
    </source>
</evidence>
<comment type="catalytic activity">
    <reaction evidence="22">
        <text>1-(9Z-octadecenoyl)-sn-glycero-3-phosphocholine + H2O = 1-(9Z-octadecenoyl)-sn-glycerol + phosphocholine + H(+)</text>
        <dbReference type="Rhea" id="RHEA:41091"/>
        <dbReference type="ChEBI" id="CHEBI:15377"/>
        <dbReference type="ChEBI" id="CHEBI:15378"/>
        <dbReference type="ChEBI" id="CHEBI:28610"/>
        <dbReference type="ChEBI" id="CHEBI:75757"/>
        <dbReference type="ChEBI" id="CHEBI:295975"/>
    </reaction>
    <physiologicalReaction direction="left-to-right" evidence="22">
        <dbReference type="Rhea" id="RHEA:41092"/>
    </physiologicalReaction>
</comment>
<accession>A0A9W2YX34</accession>
<evidence type="ECO:0000256" key="19">
    <source>
        <dbReference type="ARBA" id="ARBA00032556"/>
    </source>
</evidence>
<evidence type="ECO:0000256" key="5">
    <source>
        <dbReference type="ARBA" id="ARBA00022475"/>
    </source>
</evidence>
<evidence type="ECO:0000256" key="14">
    <source>
        <dbReference type="ARBA" id="ARBA00023136"/>
    </source>
</evidence>
<comment type="cofactor">
    <cofactor evidence="1">
        <name>Zn(2+)</name>
        <dbReference type="ChEBI" id="CHEBI:29105"/>
    </cofactor>
</comment>
<evidence type="ECO:0000256" key="22">
    <source>
        <dbReference type="ARBA" id="ARBA00047322"/>
    </source>
</evidence>
<keyword evidence="6" id="KW-0597">Phosphoprotein</keyword>
<evidence type="ECO:0000256" key="18">
    <source>
        <dbReference type="ARBA" id="ARBA00031167"/>
    </source>
</evidence>
<dbReference type="PANTHER" id="PTHR10151">
    <property type="entry name" value="ECTONUCLEOTIDE PYROPHOSPHATASE/PHOSPHODIESTERASE"/>
    <property type="match status" value="1"/>
</dbReference>
<keyword evidence="12" id="KW-0442">Lipid degradation</keyword>
<dbReference type="OMA" id="YQLICHV"/>
<comment type="catalytic activity">
    <reaction evidence="27">
        <text>1-hexadecanoyl-sn-glycero-3-phosphocholine + H2O = 1-hexadecanoyl-sn-glycerol + phosphocholine + H(+)</text>
        <dbReference type="Rhea" id="RHEA:41119"/>
        <dbReference type="ChEBI" id="CHEBI:15377"/>
        <dbReference type="ChEBI" id="CHEBI:15378"/>
        <dbReference type="ChEBI" id="CHEBI:72998"/>
        <dbReference type="ChEBI" id="CHEBI:75542"/>
        <dbReference type="ChEBI" id="CHEBI:295975"/>
    </reaction>
    <physiologicalReaction direction="left-to-right" evidence="27">
        <dbReference type="Rhea" id="RHEA:41120"/>
    </physiologicalReaction>
</comment>
<evidence type="ECO:0000256" key="31">
    <source>
        <dbReference type="ARBA" id="ARBA00049320"/>
    </source>
</evidence>
<evidence type="ECO:0000256" key="17">
    <source>
        <dbReference type="ARBA" id="ARBA00023288"/>
    </source>
</evidence>
<dbReference type="OrthoDB" id="415411at2759"/>
<comment type="similarity">
    <text evidence="3">Belongs to the nucleotide pyrophosphatase/phosphodiesterase family.</text>
</comment>
<organism evidence="33 34">
    <name type="scientific">Biomphalaria glabrata</name>
    <name type="common">Bloodfluke planorb</name>
    <name type="synonym">Freshwater snail</name>
    <dbReference type="NCBI Taxonomy" id="6526"/>
    <lineage>
        <taxon>Eukaryota</taxon>
        <taxon>Metazoa</taxon>
        <taxon>Spiralia</taxon>
        <taxon>Lophotrochozoa</taxon>
        <taxon>Mollusca</taxon>
        <taxon>Gastropoda</taxon>
        <taxon>Heterobranchia</taxon>
        <taxon>Euthyneura</taxon>
        <taxon>Panpulmonata</taxon>
        <taxon>Hygrophila</taxon>
        <taxon>Lymnaeoidea</taxon>
        <taxon>Planorbidae</taxon>
        <taxon>Biomphalaria</taxon>
    </lineage>
</organism>
<comment type="catalytic activity">
    <reaction evidence="25">
        <text>a 1-acyl-sn-glycero-3-phosphocholine + H2O = a 1-acyl-sn-glycerol + phosphocholine + H(+)</text>
        <dbReference type="Rhea" id="RHEA:44720"/>
        <dbReference type="ChEBI" id="CHEBI:15377"/>
        <dbReference type="ChEBI" id="CHEBI:15378"/>
        <dbReference type="ChEBI" id="CHEBI:58168"/>
        <dbReference type="ChEBI" id="CHEBI:64683"/>
        <dbReference type="ChEBI" id="CHEBI:295975"/>
    </reaction>
    <physiologicalReaction direction="left-to-right" evidence="25">
        <dbReference type="Rhea" id="RHEA:44721"/>
    </physiologicalReaction>
</comment>
<evidence type="ECO:0000256" key="26">
    <source>
        <dbReference type="ARBA" id="ARBA00047779"/>
    </source>
</evidence>
<keyword evidence="15" id="KW-1015">Disulfide bond</keyword>
<evidence type="ECO:0000256" key="1">
    <source>
        <dbReference type="ARBA" id="ARBA00001947"/>
    </source>
</evidence>
<keyword evidence="9 32" id="KW-0732">Signal</keyword>
<evidence type="ECO:0000256" key="8">
    <source>
        <dbReference type="ARBA" id="ARBA00022723"/>
    </source>
</evidence>
<dbReference type="Gene3D" id="3.30.1360.180">
    <property type="match status" value="1"/>
</dbReference>
<keyword evidence="13" id="KW-0443">Lipid metabolism</keyword>
<dbReference type="SUPFAM" id="SSF53649">
    <property type="entry name" value="Alkaline phosphatase-like"/>
    <property type="match status" value="1"/>
</dbReference>
<comment type="catalytic activity">
    <reaction evidence="29">
        <text>sn-glycerol 3-phosphocholine + H2O = phosphocholine + glycerol + H(+)</text>
        <dbReference type="Rhea" id="RHEA:19545"/>
        <dbReference type="ChEBI" id="CHEBI:15377"/>
        <dbReference type="ChEBI" id="CHEBI:15378"/>
        <dbReference type="ChEBI" id="CHEBI:16870"/>
        <dbReference type="ChEBI" id="CHEBI:17754"/>
        <dbReference type="ChEBI" id="CHEBI:295975"/>
        <dbReference type="EC" id="3.1.4.38"/>
    </reaction>
    <physiologicalReaction direction="left-to-right" evidence="29">
        <dbReference type="Rhea" id="RHEA:19546"/>
    </physiologicalReaction>
</comment>
<comment type="catalytic activity">
    <reaction evidence="31">
        <text>1-(5Z,8Z,11Z,14Z-eicosatetraenoyl)-sn-glycero-3-phosphocholine + H2O = 1-(5Z,8Z,11Z,14Z-eicosatetraenoyl)-sn-glycerol + phosphocholine + H(+)</text>
        <dbReference type="Rhea" id="RHEA:41003"/>
        <dbReference type="ChEBI" id="CHEBI:15377"/>
        <dbReference type="ChEBI" id="CHEBI:15378"/>
        <dbReference type="ChEBI" id="CHEBI:34071"/>
        <dbReference type="ChEBI" id="CHEBI:74344"/>
        <dbReference type="ChEBI" id="CHEBI:295975"/>
    </reaction>
    <physiologicalReaction direction="left-to-right" evidence="31">
        <dbReference type="Rhea" id="RHEA:41004"/>
    </physiologicalReaction>
</comment>
<evidence type="ECO:0000256" key="15">
    <source>
        <dbReference type="ARBA" id="ARBA00023157"/>
    </source>
</evidence>
<dbReference type="InterPro" id="IPR017850">
    <property type="entry name" value="Alkaline_phosphatase_core_sf"/>
</dbReference>
<dbReference type="GO" id="GO:0046872">
    <property type="term" value="F:metal ion binding"/>
    <property type="evidence" value="ECO:0007669"/>
    <property type="project" value="UniProtKB-KW"/>
</dbReference>
<dbReference type="Proteomes" id="UP001165740">
    <property type="component" value="Chromosome 14"/>
</dbReference>
<keyword evidence="7" id="KW-0336">GPI-anchor</keyword>
<evidence type="ECO:0000256" key="28">
    <source>
        <dbReference type="ARBA" id="ARBA00048234"/>
    </source>
</evidence>
<comment type="subcellular location">
    <subcellularLocation>
        <location evidence="2">Cell membrane</location>
        <topology evidence="2">Lipid-anchor</topology>
        <topology evidence="2">GPI-anchor</topology>
    </subcellularLocation>
</comment>
<dbReference type="CDD" id="cd16018">
    <property type="entry name" value="Enpp"/>
    <property type="match status" value="1"/>
</dbReference>
<comment type="function">
    <text evidence="20">Choline-specific glycerophosphodiesterase that hydrolyzes glycerophosphocholine (GPC) and lysophosphatidylcholine (LPC) and contributes to supplying choline to the cells. Has a preference for LPC with short (12:0 and 14:0) or polyunsaturated (18:2 and 20:4) fatty acids. In vitro, hydrolyzes only choline-containing lysophospholipids, such as sphingosylphosphorylcholine (SPC), platelet-activating factor (PAF) and lysoPAF, but not other lysophospholipids.</text>
</comment>
<keyword evidence="8" id="KW-0479">Metal-binding</keyword>
<feature type="signal peptide" evidence="32">
    <location>
        <begin position="1"/>
        <end position="19"/>
    </location>
</feature>
<dbReference type="InterPro" id="IPR002591">
    <property type="entry name" value="Phosphodiest/P_Trfase"/>
</dbReference>
<feature type="chain" id="PRO_5040983810" description="glycerophosphocholine cholinephosphodiesterase" evidence="32">
    <location>
        <begin position="20"/>
        <end position="403"/>
    </location>
</feature>